<dbReference type="PANTHER" id="PTHR31170:SF17">
    <property type="match status" value="1"/>
</dbReference>
<accession>A0ABR0TY26</accession>
<name>A0ABR0TY26_REHGL</name>
<gene>
    <name evidence="2" type="ORF">DH2020_007230</name>
</gene>
<keyword evidence="1" id="KW-1133">Transmembrane helix</keyword>
<dbReference type="Proteomes" id="UP001318860">
    <property type="component" value="Unassembled WGS sequence"/>
</dbReference>
<comment type="caution">
    <text evidence="2">The sequence shown here is derived from an EMBL/GenBank/DDBJ whole genome shotgun (WGS) entry which is preliminary data.</text>
</comment>
<evidence type="ECO:0000313" key="3">
    <source>
        <dbReference type="Proteomes" id="UP001318860"/>
    </source>
</evidence>
<reference evidence="2 3" key="1">
    <citation type="journal article" date="2021" name="Comput. Struct. Biotechnol. J.">
        <title>De novo genome assembly of the potent medicinal plant Rehmannia glutinosa using nanopore technology.</title>
        <authorList>
            <person name="Ma L."/>
            <person name="Dong C."/>
            <person name="Song C."/>
            <person name="Wang X."/>
            <person name="Zheng X."/>
            <person name="Niu Y."/>
            <person name="Chen S."/>
            <person name="Feng W."/>
        </authorList>
    </citation>
    <scope>NUCLEOTIDE SEQUENCE [LARGE SCALE GENOMIC DNA]</scope>
    <source>
        <strain evidence="2">DH-2019</strain>
    </source>
</reference>
<evidence type="ECO:0000256" key="1">
    <source>
        <dbReference type="SAM" id="Phobius"/>
    </source>
</evidence>
<organism evidence="2 3">
    <name type="scientific">Rehmannia glutinosa</name>
    <name type="common">Chinese foxglove</name>
    <dbReference type="NCBI Taxonomy" id="99300"/>
    <lineage>
        <taxon>Eukaryota</taxon>
        <taxon>Viridiplantae</taxon>
        <taxon>Streptophyta</taxon>
        <taxon>Embryophyta</taxon>
        <taxon>Tracheophyta</taxon>
        <taxon>Spermatophyta</taxon>
        <taxon>Magnoliopsida</taxon>
        <taxon>eudicotyledons</taxon>
        <taxon>Gunneridae</taxon>
        <taxon>Pentapetalae</taxon>
        <taxon>asterids</taxon>
        <taxon>lamiids</taxon>
        <taxon>Lamiales</taxon>
        <taxon>Orobanchaceae</taxon>
        <taxon>Rehmannieae</taxon>
        <taxon>Rehmannia</taxon>
    </lineage>
</organism>
<dbReference type="PANTHER" id="PTHR31170">
    <property type="entry name" value="BNAC04G53230D PROTEIN"/>
    <property type="match status" value="1"/>
</dbReference>
<sequence length="481" mass="56012">MSETRDHVSIHIDNILLELPSSPSKPTIYRVDEDLRYGSEKLYDPKILSIGPFHHKKDHLHKMQQHKFMYLKCLLKRRKESSVDRYVTAMRSLEEKARKCYAEIIDLSSDKFVEMMILDGCFIIELIRKYGFDELRENDDTIFQYEQILSQLRHDLMLVENQVPFFVLDQLFSMTKTGNPDDDILYLVRLFIDDISPWPEANAQVSGKISVRKVDHLLGLVYRIWCSSFAKMTANRLVKIKEEKIMPISSTSELKESGIKFEKDTQSNCLDIKFIKGVMKIPNFSVSDETESIFRNLIAYEHFFIDNHPKYVTDYAFFLHCLVNSSKDVEILRRHGIVTNLLGDDEMVYHMFNLLGRNILVSPDFCYAGVYEKVNGHCGRRTNRWMANLRRDYFNTPWSFIKFCAAVLVILFTATQTVFGVLSYVKPKLLRSGRVSDPRMGSEEIVVPSRALLVRHVTGVLGHSDVLHFWSIDRMFTVLEL</sequence>
<dbReference type="InterPro" id="IPR004158">
    <property type="entry name" value="DUF247_pln"/>
</dbReference>
<proteinExistence type="predicted"/>
<keyword evidence="1" id="KW-0472">Membrane</keyword>
<evidence type="ECO:0000313" key="2">
    <source>
        <dbReference type="EMBL" id="KAK6114961.1"/>
    </source>
</evidence>
<keyword evidence="1" id="KW-0812">Transmembrane</keyword>
<feature type="transmembrane region" description="Helical" evidence="1">
    <location>
        <begin position="400"/>
        <end position="425"/>
    </location>
</feature>
<keyword evidence="3" id="KW-1185">Reference proteome</keyword>
<protein>
    <submittedName>
        <fullName evidence="2">Uncharacterized protein</fullName>
    </submittedName>
</protein>
<dbReference type="Pfam" id="PF03140">
    <property type="entry name" value="DUF247"/>
    <property type="match status" value="1"/>
</dbReference>
<dbReference type="EMBL" id="JABTTQ020003506">
    <property type="protein sequence ID" value="KAK6114961.1"/>
    <property type="molecule type" value="Genomic_DNA"/>
</dbReference>